<dbReference type="Proteomes" id="UP000438429">
    <property type="component" value="Unassembled WGS sequence"/>
</dbReference>
<organism evidence="1 2">
    <name type="scientific">Scophthalmus maximus</name>
    <name type="common">Turbot</name>
    <name type="synonym">Psetta maxima</name>
    <dbReference type="NCBI Taxonomy" id="52904"/>
    <lineage>
        <taxon>Eukaryota</taxon>
        <taxon>Metazoa</taxon>
        <taxon>Chordata</taxon>
        <taxon>Craniata</taxon>
        <taxon>Vertebrata</taxon>
        <taxon>Euteleostomi</taxon>
        <taxon>Actinopterygii</taxon>
        <taxon>Neopterygii</taxon>
        <taxon>Teleostei</taxon>
        <taxon>Neoteleostei</taxon>
        <taxon>Acanthomorphata</taxon>
        <taxon>Carangaria</taxon>
        <taxon>Pleuronectiformes</taxon>
        <taxon>Pleuronectoidei</taxon>
        <taxon>Scophthalmidae</taxon>
        <taxon>Scophthalmus</taxon>
    </lineage>
</organism>
<comment type="caution">
    <text evidence="1">The sequence shown here is derived from an EMBL/GenBank/DDBJ whole genome shotgun (WGS) entry which is preliminary data.</text>
</comment>
<proteinExistence type="predicted"/>
<evidence type="ECO:0000313" key="1">
    <source>
        <dbReference type="EMBL" id="KAF0030126.1"/>
    </source>
</evidence>
<name>A0A6A4S4J8_SCOMX</name>
<gene>
    <name evidence="1" type="ORF">F2P81_016857</name>
</gene>
<sequence>MTTGLRSPLLPKHVQQNRIPEASCQNVTLQLEVLTIARSVCGFLKMNYSTSICLSVATLDEANVFDRPSLRVSMAIVDYVSTITLHFHSRVCFVDEPWTFEEGH</sequence>
<reference evidence="1 2" key="1">
    <citation type="submission" date="2019-06" db="EMBL/GenBank/DDBJ databases">
        <title>Draft genomes of female and male turbot (Scophthalmus maximus).</title>
        <authorList>
            <person name="Xu H."/>
            <person name="Xu X.-W."/>
            <person name="Shao C."/>
            <person name="Chen S."/>
        </authorList>
    </citation>
    <scope>NUCLEOTIDE SEQUENCE [LARGE SCALE GENOMIC DNA]</scope>
    <source>
        <strain evidence="1">Ysfricsl-2016a</strain>
        <tissue evidence="1">Blood</tissue>
    </source>
</reference>
<evidence type="ECO:0000313" key="2">
    <source>
        <dbReference type="Proteomes" id="UP000438429"/>
    </source>
</evidence>
<dbReference type="AlphaFoldDB" id="A0A6A4S4J8"/>
<accession>A0A6A4S4J8</accession>
<protein>
    <submittedName>
        <fullName evidence="1">Uncharacterized protein</fullName>
    </submittedName>
</protein>
<dbReference type="EMBL" id="VEVO01000015">
    <property type="protein sequence ID" value="KAF0030126.1"/>
    <property type="molecule type" value="Genomic_DNA"/>
</dbReference>